<feature type="region of interest" description="Disordered" evidence="2">
    <location>
        <begin position="1167"/>
        <end position="1213"/>
    </location>
</feature>
<evidence type="ECO:0000256" key="2">
    <source>
        <dbReference type="SAM" id="MobiDB-lite"/>
    </source>
</evidence>
<protein>
    <submittedName>
        <fullName evidence="3">Uncharacterized protein</fullName>
    </submittedName>
</protein>
<feature type="coiled-coil region" evidence="1">
    <location>
        <begin position="204"/>
        <end position="231"/>
    </location>
</feature>
<feature type="compositionally biased region" description="Low complexity" evidence="2">
    <location>
        <begin position="710"/>
        <end position="723"/>
    </location>
</feature>
<feature type="region of interest" description="Disordered" evidence="2">
    <location>
        <begin position="583"/>
        <end position="615"/>
    </location>
</feature>
<feature type="region of interest" description="Disordered" evidence="2">
    <location>
        <begin position="691"/>
        <end position="723"/>
    </location>
</feature>
<evidence type="ECO:0000313" key="3">
    <source>
        <dbReference type="EMBL" id="CAE7249560.1"/>
    </source>
</evidence>
<sequence length="1213" mass="129107">MLERIHRLEARDAGATHSPVPSTESPDLANDVRQLETKLNAWREQSVLKQGAEEDLLRLRLDSLENDVRACLQPKDLDAERQALQELRKQCESAVSDEGRVQYAALHSKLAEAADQLRGLLQAHSSAFEERLRICESRLTAGAMTPPQAASEASEPREESRRPGSTGSGAGAAGGASLESRVARLERNMKAAALGPPASDGRRLEEVATHALQAQQEVQRLVQRSQAIESRLSALDGLAASVAAGGDGASAAAVEALERRLEQHMEEKLVPLREQLSDLEAPTKITSEEKMDRGLLEEVHHDLLFGSPASPSAATAEVPALNAAREAVASASAPLTRDRTSSEVSSLHTKLRALAAQQDDRALRLEQEMKLLQQKLLESAAAQATAASGGSGAEASALGATLSSHDEELKKLAASIQGLQAAADSARHTAPTAHSNLQAPAELPSSALPSAASAPAVAAAAASDAKVEARLDALQRQLEAQAAKVASFAAGTTSGTTSAGTAGEGSLPSAEEVAGDSSLQASTAAIEARAGEALQRVAEAERRIFKLAEEVATLAEAHSAQAPLGAEDALVAKDLLEALAPADGADSADSAGAADAGELPQASDPESGAREARESALRGLDALLERLGGLEAKVSSHAESMQRLRQRMESSESKASSQATALAELSAVLARQAASPLDGPLASGEDLQVSQAEAEANVQQDLDPHETSRELQQAPGAAAEAPLAASHEGFARLLALEDKVAALSNSHQEVQQVVQSVSALQAQAVDRPPVEDVQVDGTGEGKENSGVMQALRDEVRDLATALASQRQRLDAALGSEESPGEGALHKEVRQLSESLAALRDLQPGYPEMEAEVQRLAAVMEELQRQVDTGLQLQQEVERVSASLSELRAKVEDRSVPEEVRRLGEAVASLERSKSGGLHQQVSKFAESLENLRFRQDDFLVQLKAAKAALQELPALKEELRAGREATDNLAQSHAKTKEATSTELHQLTQRLGLLEEKRLKQLGMDVQALQGALVHIQTELQKEVVIPDHILRDIDAKSEARQEAMWAELHKHAETAAHRADQLERSLSSRLVSLEHSTNALLQNEAHSREMEREMAKQSEWFAWRIAWLEWTATGEKRSFARPLLPPPATPAATCFKQPMTEDSELWAQEKTGQQRLRRAPLLRLPSAGPANAQRLAQTDASVRTLATSSSAPDLVVGPGTGGEKSVRLPQMS</sequence>
<name>A0A812LT61_9DINO</name>
<proteinExistence type="predicted"/>
<comment type="caution">
    <text evidence="3">The sequence shown here is derived from an EMBL/GenBank/DDBJ whole genome shotgun (WGS) entry which is preliminary data.</text>
</comment>
<feature type="coiled-coil region" evidence="1">
    <location>
        <begin position="523"/>
        <end position="557"/>
    </location>
</feature>
<feature type="compositionally biased region" description="Basic and acidic residues" evidence="2">
    <location>
        <begin position="634"/>
        <end position="652"/>
    </location>
</feature>
<dbReference type="Proteomes" id="UP000604046">
    <property type="component" value="Unassembled WGS sequence"/>
</dbReference>
<dbReference type="EMBL" id="CAJNDS010001147">
    <property type="protein sequence ID" value="CAE7249560.1"/>
    <property type="molecule type" value="Genomic_DNA"/>
</dbReference>
<feature type="compositionally biased region" description="Polar residues" evidence="2">
    <location>
        <begin position="1175"/>
        <end position="1192"/>
    </location>
</feature>
<feature type="region of interest" description="Disordered" evidence="2">
    <location>
        <begin position="489"/>
        <end position="518"/>
    </location>
</feature>
<keyword evidence="4" id="KW-1185">Reference proteome</keyword>
<evidence type="ECO:0000313" key="4">
    <source>
        <dbReference type="Proteomes" id="UP000604046"/>
    </source>
</evidence>
<feature type="region of interest" description="Disordered" evidence="2">
    <location>
        <begin position="7"/>
        <end position="27"/>
    </location>
</feature>
<feature type="compositionally biased region" description="Low complexity" evidence="2">
    <location>
        <begin position="489"/>
        <end position="506"/>
    </location>
</feature>
<feature type="coiled-coil region" evidence="1">
    <location>
        <begin position="355"/>
        <end position="422"/>
    </location>
</feature>
<dbReference type="AlphaFoldDB" id="A0A812LT61"/>
<feature type="compositionally biased region" description="Low complexity" evidence="2">
    <location>
        <begin position="583"/>
        <end position="597"/>
    </location>
</feature>
<feature type="region of interest" description="Disordered" evidence="2">
    <location>
        <begin position="634"/>
        <end position="658"/>
    </location>
</feature>
<reference evidence="3" key="1">
    <citation type="submission" date="2021-02" db="EMBL/GenBank/DDBJ databases">
        <authorList>
            <person name="Dougan E. K."/>
            <person name="Rhodes N."/>
            <person name="Thang M."/>
            <person name="Chan C."/>
        </authorList>
    </citation>
    <scope>NUCLEOTIDE SEQUENCE</scope>
</reference>
<feature type="region of interest" description="Disordered" evidence="2">
    <location>
        <begin position="139"/>
        <end position="177"/>
    </location>
</feature>
<gene>
    <name evidence="3" type="ORF">SNAT2548_LOCUS12186</name>
</gene>
<keyword evidence="1" id="KW-0175">Coiled coil</keyword>
<organism evidence="3 4">
    <name type="scientific">Symbiodinium natans</name>
    <dbReference type="NCBI Taxonomy" id="878477"/>
    <lineage>
        <taxon>Eukaryota</taxon>
        <taxon>Sar</taxon>
        <taxon>Alveolata</taxon>
        <taxon>Dinophyceae</taxon>
        <taxon>Suessiales</taxon>
        <taxon>Symbiodiniaceae</taxon>
        <taxon>Symbiodinium</taxon>
    </lineage>
</organism>
<dbReference type="OrthoDB" id="439552at2759"/>
<evidence type="ECO:0000256" key="1">
    <source>
        <dbReference type="SAM" id="Coils"/>
    </source>
</evidence>
<accession>A0A812LT61</accession>